<feature type="region of interest" description="Disordered" evidence="5">
    <location>
        <begin position="1038"/>
        <end position="1083"/>
    </location>
</feature>
<feature type="domain" description="RING-type" evidence="6">
    <location>
        <begin position="177"/>
        <end position="210"/>
    </location>
</feature>
<dbReference type="InterPro" id="IPR015947">
    <property type="entry name" value="PUA-like_sf"/>
</dbReference>
<dbReference type="PANTHER" id="PTHR23327">
    <property type="entry name" value="RING FINGER PROTEIN 127"/>
    <property type="match status" value="1"/>
</dbReference>
<keyword evidence="3" id="KW-0862">Zinc</keyword>
<dbReference type="SMART" id="SM00028">
    <property type="entry name" value="TPR"/>
    <property type="match status" value="3"/>
</dbReference>
<feature type="region of interest" description="Disordered" evidence="5">
    <location>
        <begin position="228"/>
        <end position="254"/>
    </location>
</feature>
<protein>
    <recommendedName>
        <fullName evidence="10">RING-type domain-containing protein</fullName>
    </recommendedName>
</protein>
<evidence type="ECO:0000259" key="6">
    <source>
        <dbReference type="PROSITE" id="PS50089"/>
    </source>
</evidence>
<dbReference type="Proteomes" id="UP000075880">
    <property type="component" value="Unassembled WGS sequence"/>
</dbReference>
<dbReference type="InterPro" id="IPR046336">
    <property type="entry name" value="Lon_prtase_N_sf"/>
</dbReference>
<dbReference type="InterPro" id="IPR003111">
    <property type="entry name" value="Lon_prtase_N"/>
</dbReference>
<feature type="domain" description="Lon N-terminal" evidence="7">
    <location>
        <begin position="770"/>
        <end position="993"/>
    </location>
</feature>
<organism evidence="8 9">
    <name type="scientific">Anopheles atroparvus</name>
    <name type="common">European mosquito</name>
    <dbReference type="NCBI Taxonomy" id="41427"/>
    <lineage>
        <taxon>Eukaryota</taxon>
        <taxon>Metazoa</taxon>
        <taxon>Ecdysozoa</taxon>
        <taxon>Arthropoda</taxon>
        <taxon>Hexapoda</taxon>
        <taxon>Insecta</taxon>
        <taxon>Pterygota</taxon>
        <taxon>Neoptera</taxon>
        <taxon>Endopterygota</taxon>
        <taxon>Diptera</taxon>
        <taxon>Nematocera</taxon>
        <taxon>Culicoidea</taxon>
        <taxon>Culicidae</taxon>
        <taxon>Anophelinae</taxon>
        <taxon>Anopheles</taxon>
    </lineage>
</organism>
<dbReference type="GO" id="GO:0005737">
    <property type="term" value="C:cytoplasm"/>
    <property type="evidence" value="ECO:0007669"/>
    <property type="project" value="UniProtKB-ARBA"/>
</dbReference>
<dbReference type="InterPro" id="IPR019734">
    <property type="entry name" value="TPR_rpt"/>
</dbReference>
<dbReference type="CDD" id="cd16514">
    <property type="entry name" value="RING-HC_LONFs_rpt2"/>
    <property type="match status" value="1"/>
</dbReference>
<feature type="compositionally biased region" description="Gly residues" evidence="5">
    <location>
        <begin position="36"/>
        <end position="47"/>
    </location>
</feature>
<evidence type="ECO:0000256" key="5">
    <source>
        <dbReference type="SAM" id="MobiDB-lite"/>
    </source>
</evidence>
<keyword evidence="2 4" id="KW-0863">Zinc-finger</keyword>
<feature type="compositionally biased region" description="Basic residues" evidence="5">
    <location>
        <begin position="1062"/>
        <end position="1074"/>
    </location>
</feature>
<dbReference type="Gene3D" id="1.25.40.10">
    <property type="entry name" value="Tetratricopeptide repeat domain"/>
    <property type="match status" value="1"/>
</dbReference>
<feature type="domain" description="RING-type" evidence="6">
    <location>
        <begin position="665"/>
        <end position="702"/>
    </location>
</feature>
<evidence type="ECO:0000256" key="2">
    <source>
        <dbReference type="ARBA" id="ARBA00022771"/>
    </source>
</evidence>
<keyword evidence="9" id="KW-1185">Reference proteome</keyword>
<evidence type="ECO:0000256" key="4">
    <source>
        <dbReference type="PROSITE-ProRule" id="PRU00175"/>
    </source>
</evidence>
<keyword evidence="1" id="KW-0479">Metal-binding</keyword>
<dbReference type="GO" id="GO:0008270">
    <property type="term" value="F:zinc ion binding"/>
    <property type="evidence" value="ECO:0007669"/>
    <property type="project" value="UniProtKB-KW"/>
</dbReference>
<dbReference type="PROSITE" id="PS00518">
    <property type="entry name" value="ZF_RING_1"/>
    <property type="match status" value="1"/>
</dbReference>
<dbReference type="SMART" id="SM00464">
    <property type="entry name" value="LON"/>
    <property type="match status" value="1"/>
</dbReference>
<feature type="compositionally biased region" description="Acidic residues" evidence="5">
    <location>
        <begin position="51"/>
        <end position="62"/>
    </location>
</feature>
<dbReference type="InterPro" id="IPR027370">
    <property type="entry name" value="Znf-RING_euk"/>
</dbReference>
<evidence type="ECO:0000256" key="1">
    <source>
        <dbReference type="ARBA" id="ARBA00022723"/>
    </source>
</evidence>
<evidence type="ECO:0000313" key="8">
    <source>
        <dbReference type="EnsemblMetazoa" id="ENSAATROPP007133"/>
    </source>
</evidence>
<dbReference type="Pfam" id="PF02190">
    <property type="entry name" value="LON_substr_bdg"/>
    <property type="match status" value="1"/>
</dbReference>
<accession>A0AAG5D924</accession>
<evidence type="ECO:0000256" key="3">
    <source>
        <dbReference type="ARBA" id="ARBA00022833"/>
    </source>
</evidence>
<evidence type="ECO:0000259" key="7">
    <source>
        <dbReference type="PROSITE" id="PS51787"/>
    </source>
</evidence>
<dbReference type="EnsemblMetazoa" id="ENSAATROPT007947">
    <property type="protein sequence ID" value="ENSAATROPP007133"/>
    <property type="gene ID" value="ENSAATROPG006489"/>
</dbReference>
<dbReference type="InterPro" id="IPR013083">
    <property type="entry name" value="Znf_RING/FYVE/PHD"/>
</dbReference>
<dbReference type="SMART" id="SM00184">
    <property type="entry name" value="RING"/>
    <property type="match status" value="2"/>
</dbReference>
<dbReference type="Gene3D" id="2.30.130.40">
    <property type="entry name" value="LON domain-like"/>
    <property type="match status" value="1"/>
</dbReference>
<evidence type="ECO:0000313" key="9">
    <source>
        <dbReference type="Proteomes" id="UP000075880"/>
    </source>
</evidence>
<dbReference type="InterPro" id="IPR018957">
    <property type="entry name" value="Znf_C3HC4_RING-type"/>
</dbReference>
<dbReference type="PANTHER" id="PTHR23327:SF42">
    <property type="entry name" value="LON PEPTIDASE N-TERMINAL DOMAIN AND RING FINGER PROTEIN C14F5.10C"/>
    <property type="match status" value="1"/>
</dbReference>
<dbReference type="Gene3D" id="3.30.40.10">
    <property type="entry name" value="Zinc/RING finger domain, C3HC4 (zinc finger)"/>
    <property type="match status" value="2"/>
</dbReference>
<dbReference type="AlphaFoldDB" id="A0AAG5D924"/>
<dbReference type="PROSITE" id="PS51787">
    <property type="entry name" value="LON_N"/>
    <property type="match status" value="1"/>
</dbReference>
<dbReference type="InterPro" id="IPR001841">
    <property type="entry name" value="Znf_RING"/>
</dbReference>
<feature type="compositionally biased region" description="Basic and acidic residues" evidence="5">
    <location>
        <begin position="1051"/>
        <end position="1061"/>
    </location>
</feature>
<dbReference type="SUPFAM" id="SSF57850">
    <property type="entry name" value="RING/U-box"/>
    <property type="match status" value="2"/>
</dbReference>
<dbReference type="Pfam" id="PF13445">
    <property type="entry name" value="zf-RING_UBOX"/>
    <property type="match status" value="1"/>
</dbReference>
<name>A0AAG5D924_ANOAO</name>
<dbReference type="SUPFAM" id="SSF88697">
    <property type="entry name" value="PUA domain-like"/>
    <property type="match status" value="1"/>
</dbReference>
<feature type="compositionally biased region" description="Acidic residues" evidence="5">
    <location>
        <begin position="25"/>
        <end position="35"/>
    </location>
</feature>
<dbReference type="GO" id="GO:0005634">
    <property type="term" value="C:nucleus"/>
    <property type="evidence" value="ECO:0007669"/>
    <property type="project" value="UniProtKB-ARBA"/>
</dbReference>
<sequence>MPATSSIYRRKSLYYTCPESTLYDSSEDVRDDWDGGGDSSGGGVKGLGEGDREEEEEEEESKDADVVEGATVSRLEEAPQTTSPQPSLATVSADFLRDYTTVLAGKSGYLREVLERYDPTALSSSDRSRSVRSHSSQRYLSLELASLVTGLVEHIVARRAELLQKIGVQATVDGLCCPICSGVLRYPVTATCGHTFCRQCCFGHSKCTVCGQRFPSVTATQTSALSPATDGVSTTPCPPSVRVPAGSSSTSSATVTSTSRAMHVAFDLPASSSALLPAASVLAQRPSSGGPGFEQDILIRRLVERWWGPELKAADLQEEAQRHLEANACDEALRCCNQSLEHAPNSATGLQLRSEVLYRLKHYQSALADADSALKCHPISHKAFYCRALSLSALGKHEEAIVARCLSIFLDRQSLQVANGIKAELMQDLHQLLVEPQSSPTGSLPCYGTLHDHDQLDEEPEDPLGSIFDNSYDLIAGCRKRRHRHNLLSPQKRKAKKQFLSLRQGDFDEDHSEDYLSGSGLLFDYLDDPFSEESLLEPTRTRHRQHRSHHRRRWKSGDTLLLRDCLDHPLDAPPSDLTEQNVRQHQRQQQAKFDLERHLQDHRYHQSQREGQLQDGDAIIPKASLVLKRLLERVDGELKSVRWLDTTPVRLSVNPTLVEPSDFDCVLCCRTLWRPVVTPCGHTYCWVCLDRCMDYSSSCPLCMAPLVEQFRQHLNAGPSLGSSAGPGTAATPINLISLAKRKMTRFVDLAMQRFIPEAYERRQQQEQDREPTVPVFICTTAFPSVPCPLFVYEQRYRLMVRRAIESGERQFGIALSTQNSHQRYVEYGTMLDIRDCVQLGDGCSILSTVGGRRFRVLTRHEKDGYDTANVEFFEDEKIGAGSTVVDGAGVSGGDTEAADERLQLVRELHEKVLLKAIEWHQSLPESIRCEIFKSFGKMPDLEENWEEVADGPAWAWWIIAILPLNDKLKVDILSTTSLEKRLRAIDKTLNLESAQQKRQRSVCVMAAASSACCEGLSSSQQCQAIDCCLRERTTSTVHNHHHHNHHHHHHHDSDRQGDSNQHHHLHHHHHHHHLSSSADEFLL</sequence>
<dbReference type="PROSITE" id="PS50089">
    <property type="entry name" value="ZF_RING_2"/>
    <property type="match status" value="2"/>
</dbReference>
<feature type="region of interest" description="Disordered" evidence="5">
    <location>
        <begin position="20"/>
        <end position="68"/>
    </location>
</feature>
<evidence type="ECO:0008006" key="10">
    <source>
        <dbReference type="Google" id="ProtNLM"/>
    </source>
</evidence>
<proteinExistence type="predicted"/>
<dbReference type="SUPFAM" id="SSF48452">
    <property type="entry name" value="TPR-like"/>
    <property type="match status" value="1"/>
</dbReference>
<dbReference type="GO" id="GO:0061630">
    <property type="term" value="F:ubiquitin protein ligase activity"/>
    <property type="evidence" value="ECO:0007669"/>
    <property type="project" value="TreeGrafter"/>
</dbReference>
<dbReference type="Pfam" id="PF00097">
    <property type="entry name" value="zf-C3HC4"/>
    <property type="match status" value="1"/>
</dbReference>
<dbReference type="InterPro" id="IPR011990">
    <property type="entry name" value="TPR-like_helical_dom_sf"/>
</dbReference>
<feature type="compositionally biased region" description="Basic residues" evidence="5">
    <location>
        <begin position="1038"/>
        <end position="1050"/>
    </location>
</feature>
<reference evidence="8" key="1">
    <citation type="submission" date="2024-04" db="UniProtKB">
        <authorList>
            <consortium name="EnsemblMetazoa"/>
        </authorList>
    </citation>
    <scope>IDENTIFICATION</scope>
    <source>
        <strain evidence="8">EBRO</strain>
    </source>
</reference>
<dbReference type="InterPro" id="IPR017907">
    <property type="entry name" value="Znf_RING_CS"/>
</dbReference>